<dbReference type="STRING" id="74969.FAD_0948"/>
<gene>
    <name evidence="1" type="ORF">FAD_0948</name>
</gene>
<organism evidence="1 2">
    <name type="scientific">Ferroplasma acidiphilum</name>
    <dbReference type="NCBI Taxonomy" id="74969"/>
    <lineage>
        <taxon>Archaea</taxon>
        <taxon>Methanobacteriati</taxon>
        <taxon>Thermoplasmatota</taxon>
        <taxon>Thermoplasmata</taxon>
        <taxon>Thermoplasmatales</taxon>
        <taxon>Ferroplasmaceae</taxon>
        <taxon>Ferroplasma</taxon>
    </lineage>
</organism>
<dbReference type="SUPFAM" id="SSF88697">
    <property type="entry name" value="PUA domain-like"/>
    <property type="match status" value="1"/>
</dbReference>
<dbReference type="OrthoDB" id="60294at2157"/>
<protein>
    <recommendedName>
        <fullName evidence="3">N-acetyltransferase domain-containing protein</fullName>
    </recommendedName>
</protein>
<evidence type="ECO:0008006" key="3">
    <source>
        <dbReference type="Google" id="ProtNLM"/>
    </source>
</evidence>
<sequence length="447" mass="52207">MKVIIDCESLTDREYTKLFNSLKKLDFELLDINGNSLDENYNIIRSENGGEYSQLITLFKEHSVNYIISNNQDMVFNFTNTELKDNILTLLEAYNYLLPQLDSDNNFSLKSPSVADLDINDRIFDTLKANYPEFTEWFMRRQMEKRPCSVFYDANHNIAALMIYKLENEEIKLQKNNIPKRRRLKISTFIVTMNGYKFGEALIRIAVEECIKENVNCMYLTHFVDENDSLVYLIKEYGFTGAGLNDGGEHIFIKSLRPERANNNQITDFVKFNMKYFPSFYDGPKVNKFIIPIKWTFYKRLFQSPMEILQGYPLSSINSIEKAYISHSNISSINAGDILLFYISHKKSSIFDLGIAKIIRSENDTQKISTIIGKRSVYTEQELKDDSGKRLIIKFNHIFKLKHPVKYERLFKENILNGPPQSILQIDDVKYEKIKKIGDIDESFTFN</sequence>
<accession>A0A1V0N3U8</accession>
<dbReference type="GeneID" id="31676452"/>
<dbReference type="InterPro" id="IPR015947">
    <property type="entry name" value="PUA-like_sf"/>
</dbReference>
<proteinExistence type="predicted"/>
<evidence type="ECO:0000313" key="2">
    <source>
        <dbReference type="Proteomes" id="UP000192050"/>
    </source>
</evidence>
<dbReference type="RefSeq" id="WP_081142222.1">
    <property type="nucleotide sequence ID" value="NZ_CP015363.1"/>
</dbReference>
<dbReference type="KEGG" id="fai:FAD_0948"/>
<dbReference type="AlphaFoldDB" id="A0A1V0N3U8"/>
<dbReference type="EMBL" id="CP015363">
    <property type="protein sequence ID" value="ARD84832.1"/>
    <property type="molecule type" value="Genomic_DNA"/>
</dbReference>
<name>A0A1V0N3U8_9ARCH</name>
<evidence type="ECO:0000313" key="1">
    <source>
        <dbReference type="EMBL" id="ARD84832.1"/>
    </source>
</evidence>
<reference evidence="1 2" key="1">
    <citation type="submission" date="2011-10" db="EMBL/GenBank/DDBJ databases">
        <title>Metabolic and evolutionary patterns in the extreme acidophile Ferroplasma acidiphilum.</title>
        <authorList>
            <person name="Golyshina O.V."/>
            <person name="Kozyavkin S.A."/>
            <person name="Tatusov R.L."/>
            <person name="Slesarev A.I."/>
            <person name="Golyshin P.N."/>
        </authorList>
    </citation>
    <scope>NUCLEOTIDE SEQUENCE [LARGE SCALE GENOMIC DNA]</scope>
    <source>
        <strain evidence="2">Y</strain>
    </source>
</reference>
<dbReference type="Proteomes" id="UP000192050">
    <property type="component" value="Chromosome"/>
</dbReference>
<keyword evidence="2" id="KW-1185">Reference proteome</keyword>